<accession>F1ZBD7</accession>
<organism evidence="1 2">
    <name type="scientific">Novosphingobium nitrogenifigens DSM 19370</name>
    <dbReference type="NCBI Taxonomy" id="983920"/>
    <lineage>
        <taxon>Bacteria</taxon>
        <taxon>Pseudomonadati</taxon>
        <taxon>Pseudomonadota</taxon>
        <taxon>Alphaproteobacteria</taxon>
        <taxon>Sphingomonadales</taxon>
        <taxon>Sphingomonadaceae</taxon>
        <taxon>Novosphingobium</taxon>
    </lineage>
</organism>
<proteinExistence type="predicted"/>
<dbReference type="Proteomes" id="UP000004728">
    <property type="component" value="Unassembled WGS sequence"/>
</dbReference>
<evidence type="ECO:0008006" key="3">
    <source>
        <dbReference type="Google" id="ProtNLM"/>
    </source>
</evidence>
<dbReference type="eggNOG" id="COG4240">
    <property type="taxonomic scope" value="Bacteria"/>
</dbReference>
<comment type="caution">
    <text evidence="1">The sequence shown here is derived from an EMBL/GenBank/DDBJ whole genome shotgun (WGS) entry which is preliminary data.</text>
</comment>
<dbReference type="SUPFAM" id="SSF52540">
    <property type="entry name" value="P-loop containing nucleoside triphosphate hydrolases"/>
    <property type="match status" value="1"/>
</dbReference>
<dbReference type="EMBL" id="AEWJ01000044">
    <property type="protein sequence ID" value="EGD58165.1"/>
    <property type="molecule type" value="Genomic_DNA"/>
</dbReference>
<dbReference type="OrthoDB" id="455474at2"/>
<name>F1ZBD7_9SPHN</name>
<reference evidence="1 2" key="1">
    <citation type="journal article" date="2012" name="J. Bacteriol.">
        <title>Draft Genome Sequence of Novosphingobium nitrogenifigens Y88T.</title>
        <authorList>
            <person name="Strabala T.J."/>
            <person name="Macdonald L."/>
            <person name="Liu V."/>
            <person name="Smit A.M."/>
        </authorList>
    </citation>
    <scope>NUCLEOTIDE SEQUENCE [LARGE SCALE GENOMIC DNA]</scope>
    <source>
        <strain evidence="1 2">DSM 19370</strain>
    </source>
</reference>
<dbReference type="AlphaFoldDB" id="F1ZBD7"/>
<dbReference type="InterPro" id="IPR027417">
    <property type="entry name" value="P-loop_NTPase"/>
</dbReference>
<dbReference type="Gene3D" id="3.40.50.300">
    <property type="entry name" value="P-loop containing nucleotide triphosphate hydrolases"/>
    <property type="match status" value="1"/>
</dbReference>
<dbReference type="RefSeq" id="WP_008067275.1">
    <property type="nucleotide sequence ID" value="NZ_AQWK01000006.1"/>
</dbReference>
<gene>
    <name evidence="1" type="ORF">Y88_0217</name>
</gene>
<dbReference type="HOGENOM" id="CLU_056986_2_1_5"/>
<evidence type="ECO:0000313" key="1">
    <source>
        <dbReference type="EMBL" id="EGD58165.1"/>
    </source>
</evidence>
<dbReference type="PANTHER" id="PTHR10285">
    <property type="entry name" value="URIDINE KINASE"/>
    <property type="match status" value="1"/>
</dbReference>
<evidence type="ECO:0000313" key="2">
    <source>
        <dbReference type="Proteomes" id="UP000004728"/>
    </source>
</evidence>
<protein>
    <recommendedName>
        <fullName evidence="3">Kinase-like protein</fullName>
    </recommendedName>
</protein>
<dbReference type="STRING" id="983920.Y88_0217"/>
<keyword evidence="2" id="KW-1185">Reference proteome</keyword>
<dbReference type="InParanoid" id="F1ZBD7"/>
<sequence length="293" mass="31706">MPQAQPPIVDPDLLAALLALAHDRLDRTGPDHCVVLGISGSQGSGKTTLARALATASTAQGIATACLSLDDLYLTRAERLELSAKVHPLLATRGVPGTHDVSLGLRVIDALDRGETVVLPRFDKARDDRRPPAETDRVPAGTRLLIFEGWCLGARPEPAETLARAVNALETEADADGRWRTYVNDVLGGPYAALWARIDALVLLRAPDFETVVRWRQEQERALRAQTRAADGSTPGIMDDEGVRRFVAFYERITRNLLAEREPRADLIVSLDAARHPVAMTVGSGTTGSGRTQ</sequence>